<evidence type="ECO:0000256" key="8">
    <source>
        <dbReference type="SAM" id="Phobius"/>
    </source>
</evidence>
<dbReference type="EMBL" id="JAVHJO010000002">
    <property type="protein sequence ID" value="KAK6542911.1"/>
    <property type="molecule type" value="Genomic_DNA"/>
</dbReference>
<feature type="domain" description="T-SNARE coiled-coil homology" evidence="9">
    <location>
        <begin position="228"/>
        <end position="290"/>
    </location>
</feature>
<dbReference type="GO" id="GO:0000149">
    <property type="term" value="F:SNARE binding"/>
    <property type="evidence" value="ECO:0007669"/>
    <property type="project" value="TreeGrafter"/>
</dbReference>
<comment type="similarity">
    <text evidence="2">Belongs to the syntaxin family.</text>
</comment>
<dbReference type="InterPro" id="IPR045242">
    <property type="entry name" value="Syntaxin"/>
</dbReference>
<comment type="subcellular location">
    <subcellularLocation>
        <location evidence="1">Membrane</location>
        <topology evidence="1">Single-pass type IV membrane protein</topology>
    </subcellularLocation>
</comment>
<evidence type="ECO:0000313" key="11">
    <source>
        <dbReference type="Proteomes" id="UP001365542"/>
    </source>
</evidence>
<dbReference type="GO" id="GO:0012505">
    <property type="term" value="C:endomembrane system"/>
    <property type="evidence" value="ECO:0007669"/>
    <property type="project" value="TreeGrafter"/>
</dbReference>
<dbReference type="Proteomes" id="UP001365542">
    <property type="component" value="Unassembled WGS sequence"/>
</dbReference>
<feature type="coiled-coil region" evidence="6">
    <location>
        <begin position="93"/>
        <end position="150"/>
    </location>
</feature>
<keyword evidence="5 8" id="KW-0472">Membrane</keyword>
<feature type="transmembrane region" description="Helical" evidence="8">
    <location>
        <begin position="302"/>
        <end position="326"/>
    </location>
</feature>
<keyword evidence="3 8" id="KW-0812">Transmembrane</keyword>
<dbReference type="InterPro" id="IPR010989">
    <property type="entry name" value="SNARE"/>
</dbReference>
<name>A0AAV9XLT4_9PEZI</name>
<dbReference type="GO" id="GO:0048278">
    <property type="term" value="P:vesicle docking"/>
    <property type="evidence" value="ECO:0007669"/>
    <property type="project" value="TreeGrafter"/>
</dbReference>
<reference evidence="10 11" key="1">
    <citation type="submission" date="2019-10" db="EMBL/GenBank/DDBJ databases">
        <authorList>
            <person name="Palmer J.M."/>
        </authorList>
    </citation>
    <scope>NUCLEOTIDE SEQUENCE [LARGE SCALE GENOMIC DNA]</scope>
    <source>
        <strain evidence="10 11">TWF694</strain>
    </source>
</reference>
<evidence type="ECO:0000313" key="10">
    <source>
        <dbReference type="EMBL" id="KAK6542911.1"/>
    </source>
</evidence>
<proteinExistence type="inferred from homology"/>
<dbReference type="AlphaFoldDB" id="A0AAV9XLT4"/>
<evidence type="ECO:0000256" key="4">
    <source>
        <dbReference type="ARBA" id="ARBA00022989"/>
    </source>
</evidence>
<dbReference type="InterPro" id="IPR006011">
    <property type="entry name" value="Syntaxin_N"/>
</dbReference>
<evidence type="ECO:0000256" key="5">
    <source>
        <dbReference type="ARBA" id="ARBA00023136"/>
    </source>
</evidence>
<evidence type="ECO:0000256" key="1">
    <source>
        <dbReference type="ARBA" id="ARBA00004211"/>
    </source>
</evidence>
<dbReference type="GO" id="GO:0006906">
    <property type="term" value="P:vesicle fusion"/>
    <property type="evidence" value="ECO:0007669"/>
    <property type="project" value="TreeGrafter"/>
</dbReference>
<keyword evidence="6" id="KW-0175">Coiled coil</keyword>
<dbReference type="GO" id="GO:0006887">
    <property type="term" value="P:exocytosis"/>
    <property type="evidence" value="ECO:0007669"/>
    <property type="project" value="TreeGrafter"/>
</dbReference>
<keyword evidence="11" id="KW-1185">Reference proteome</keyword>
<accession>A0AAV9XLT4</accession>
<dbReference type="Pfam" id="PF00804">
    <property type="entry name" value="Syntaxin"/>
    <property type="match status" value="1"/>
</dbReference>
<evidence type="ECO:0000256" key="7">
    <source>
        <dbReference type="SAM" id="MobiDB-lite"/>
    </source>
</evidence>
<evidence type="ECO:0000256" key="3">
    <source>
        <dbReference type="ARBA" id="ARBA00022692"/>
    </source>
</evidence>
<organism evidence="10 11">
    <name type="scientific">Orbilia ellipsospora</name>
    <dbReference type="NCBI Taxonomy" id="2528407"/>
    <lineage>
        <taxon>Eukaryota</taxon>
        <taxon>Fungi</taxon>
        <taxon>Dikarya</taxon>
        <taxon>Ascomycota</taxon>
        <taxon>Pezizomycotina</taxon>
        <taxon>Orbiliomycetes</taxon>
        <taxon>Orbiliales</taxon>
        <taxon>Orbiliaceae</taxon>
        <taxon>Orbilia</taxon>
    </lineage>
</organism>
<dbReference type="GO" id="GO:0005886">
    <property type="term" value="C:plasma membrane"/>
    <property type="evidence" value="ECO:0007669"/>
    <property type="project" value="TreeGrafter"/>
</dbReference>
<dbReference type="Gene3D" id="1.20.58.70">
    <property type="match status" value="1"/>
</dbReference>
<evidence type="ECO:0000256" key="6">
    <source>
        <dbReference type="SAM" id="Coils"/>
    </source>
</evidence>
<keyword evidence="4 8" id="KW-1133">Transmembrane helix</keyword>
<evidence type="ECO:0000259" key="9">
    <source>
        <dbReference type="PROSITE" id="PS50192"/>
    </source>
</evidence>
<dbReference type="GO" id="GO:0031201">
    <property type="term" value="C:SNARE complex"/>
    <property type="evidence" value="ECO:0007669"/>
    <property type="project" value="TreeGrafter"/>
</dbReference>
<sequence length="335" mass="37823">MSSRRSRSYSPIGRAPISGEAETIAHAAEFELAPSRAMTPIPRVLTPVQQRNLTPVTPRAMTPSRTPPPNKRKIFFDEVTAIHESTNKINEKIEELSKLHESALSKIDEGERTDVENQINAVEAELSKMNNLLSRRIKELARQVEENSDQAGHIRLVERNFTGSIRKYQQTQVAYMKKMREVIARQYKIANPEATEEEIRDFVDGGPTEQIFVNVTMSTRTNASRGALKEAKKRYMEIQKIEKTVIELGELFDQMGELVWKQEEEVKAIENTSADIEATASAATTELKTAYKSAKSARSKKWLILWIVIGIILAAIIITVLALHPWSAKKSHDDD</sequence>
<gene>
    <name evidence="10" type="primary">SSO2_2</name>
    <name evidence="10" type="ORF">TWF694_006850</name>
</gene>
<dbReference type="InterPro" id="IPR000727">
    <property type="entry name" value="T_SNARE_dom"/>
</dbReference>
<comment type="caution">
    <text evidence="10">The sequence shown here is derived from an EMBL/GenBank/DDBJ whole genome shotgun (WGS) entry which is preliminary data.</text>
</comment>
<feature type="region of interest" description="Disordered" evidence="7">
    <location>
        <begin position="1"/>
        <end position="20"/>
    </location>
</feature>
<evidence type="ECO:0000256" key="2">
    <source>
        <dbReference type="ARBA" id="ARBA00009063"/>
    </source>
</evidence>
<dbReference type="PANTHER" id="PTHR19957">
    <property type="entry name" value="SYNTAXIN"/>
    <property type="match status" value="1"/>
</dbReference>
<protein>
    <submittedName>
        <fullName evidence="10">Plasma membrane t-SNARE, secretory vesicle fusion</fullName>
    </submittedName>
</protein>
<dbReference type="GO" id="GO:0005484">
    <property type="term" value="F:SNAP receptor activity"/>
    <property type="evidence" value="ECO:0007669"/>
    <property type="project" value="TreeGrafter"/>
</dbReference>
<dbReference type="SMART" id="SM00397">
    <property type="entry name" value="t_SNARE"/>
    <property type="match status" value="1"/>
</dbReference>
<dbReference type="PROSITE" id="PS50192">
    <property type="entry name" value="T_SNARE"/>
    <property type="match status" value="1"/>
</dbReference>
<dbReference type="PANTHER" id="PTHR19957:SF307">
    <property type="entry name" value="PROTEIN SSO1-RELATED"/>
    <property type="match status" value="1"/>
</dbReference>
<dbReference type="SUPFAM" id="SSF47661">
    <property type="entry name" value="t-snare proteins"/>
    <property type="match status" value="1"/>
</dbReference>
<dbReference type="GO" id="GO:0006886">
    <property type="term" value="P:intracellular protein transport"/>
    <property type="evidence" value="ECO:0007669"/>
    <property type="project" value="TreeGrafter"/>
</dbReference>